<dbReference type="AlphaFoldDB" id="A0AAV4VTH4"/>
<evidence type="ECO:0000313" key="2">
    <source>
        <dbReference type="EMBL" id="GIY72783.1"/>
    </source>
</evidence>
<organism evidence="2 3">
    <name type="scientific">Caerostris extrusa</name>
    <name type="common">Bark spider</name>
    <name type="synonym">Caerostris bankana</name>
    <dbReference type="NCBI Taxonomy" id="172846"/>
    <lineage>
        <taxon>Eukaryota</taxon>
        <taxon>Metazoa</taxon>
        <taxon>Ecdysozoa</taxon>
        <taxon>Arthropoda</taxon>
        <taxon>Chelicerata</taxon>
        <taxon>Arachnida</taxon>
        <taxon>Araneae</taxon>
        <taxon>Araneomorphae</taxon>
        <taxon>Entelegynae</taxon>
        <taxon>Araneoidea</taxon>
        <taxon>Araneidae</taxon>
        <taxon>Caerostris</taxon>
    </lineage>
</organism>
<keyword evidence="1" id="KW-0472">Membrane</keyword>
<proteinExistence type="predicted"/>
<feature type="transmembrane region" description="Helical" evidence="1">
    <location>
        <begin position="28"/>
        <end position="48"/>
    </location>
</feature>
<keyword evidence="3" id="KW-1185">Reference proteome</keyword>
<reference evidence="2 3" key="1">
    <citation type="submission" date="2021-06" db="EMBL/GenBank/DDBJ databases">
        <title>Caerostris extrusa draft genome.</title>
        <authorList>
            <person name="Kono N."/>
            <person name="Arakawa K."/>
        </authorList>
    </citation>
    <scope>NUCLEOTIDE SEQUENCE [LARGE SCALE GENOMIC DNA]</scope>
</reference>
<feature type="transmembrane region" description="Helical" evidence="1">
    <location>
        <begin position="83"/>
        <end position="105"/>
    </location>
</feature>
<keyword evidence="1" id="KW-0812">Transmembrane</keyword>
<name>A0AAV4VTH4_CAEEX</name>
<sequence>MSCQSIEGSIDMQELLMEVYHVVRASQLEVYCLDMLIIISLISSMIMFKISRNGIKCMRSYVVRSVDPYFYRFFMLARSDIEIMRYTIGSSLLNILAVFCLDFVFPTQLCYVSNTHAYPRVKCF</sequence>
<accession>A0AAV4VTH4</accession>
<protein>
    <submittedName>
        <fullName evidence="2">Uncharacterized protein</fullName>
    </submittedName>
</protein>
<comment type="caution">
    <text evidence="2">The sequence shown here is derived from an EMBL/GenBank/DDBJ whole genome shotgun (WGS) entry which is preliminary data.</text>
</comment>
<dbReference type="Proteomes" id="UP001054945">
    <property type="component" value="Unassembled WGS sequence"/>
</dbReference>
<keyword evidence="1" id="KW-1133">Transmembrane helix</keyword>
<evidence type="ECO:0000256" key="1">
    <source>
        <dbReference type="SAM" id="Phobius"/>
    </source>
</evidence>
<gene>
    <name evidence="2" type="ORF">CEXT_695541</name>
</gene>
<evidence type="ECO:0000313" key="3">
    <source>
        <dbReference type="Proteomes" id="UP001054945"/>
    </source>
</evidence>
<dbReference type="EMBL" id="BPLR01014989">
    <property type="protein sequence ID" value="GIY72783.1"/>
    <property type="molecule type" value="Genomic_DNA"/>
</dbReference>